<dbReference type="InterPro" id="IPR004821">
    <property type="entry name" value="Cyt_trans-like"/>
</dbReference>
<evidence type="ECO:0000256" key="3">
    <source>
        <dbReference type="ARBA" id="ARBA00022679"/>
    </source>
</evidence>
<dbReference type="GO" id="GO:0070566">
    <property type="term" value="F:adenylyltransferase activity"/>
    <property type="evidence" value="ECO:0007669"/>
    <property type="project" value="UniProtKB-ARBA"/>
</dbReference>
<accession>A0A6J6KAD4</accession>
<dbReference type="InterPro" id="IPR005248">
    <property type="entry name" value="NadD/NMNAT"/>
</dbReference>
<gene>
    <name evidence="9" type="ORF">UFOPK1561_00321</name>
    <name evidence="10" type="ORF">UFOPK2165_00660</name>
</gene>
<dbReference type="PANTHER" id="PTHR39321:SF3">
    <property type="entry name" value="PHOSPHOPANTETHEINE ADENYLYLTRANSFERASE"/>
    <property type="match status" value="1"/>
</dbReference>
<name>A0A6J6KAD4_9ZZZZ</name>
<dbReference type="NCBIfam" id="TIGR00125">
    <property type="entry name" value="cyt_tran_rel"/>
    <property type="match status" value="1"/>
</dbReference>
<dbReference type="FunFam" id="3.40.50.620:FF:000039">
    <property type="entry name" value="Probable nicotinate-nucleotide adenylyltransferase"/>
    <property type="match status" value="1"/>
</dbReference>
<reference evidence="10" key="1">
    <citation type="submission" date="2020-05" db="EMBL/GenBank/DDBJ databases">
        <authorList>
            <person name="Chiriac C."/>
            <person name="Salcher M."/>
            <person name="Ghai R."/>
            <person name="Kavagutti S V."/>
        </authorList>
    </citation>
    <scope>NUCLEOTIDE SEQUENCE</scope>
</reference>
<dbReference type="UniPathway" id="UPA00253"/>
<dbReference type="NCBIfam" id="NF000840">
    <property type="entry name" value="PRK00071.1-3"/>
    <property type="match status" value="1"/>
</dbReference>
<dbReference type="GO" id="GO:0009435">
    <property type="term" value="P:NAD+ biosynthetic process"/>
    <property type="evidence" value="ECO:0007669"/>
    <property type="project" value="UniProtKB-UniPathway"/>
</dbReference>
<keyword evidence="6" id="KW-0067">ATP-binding</keyword>
<dbReference type="SUPFAM" id="SSF52374">
    <property type="entry name" value="Nucleotidylyl transferase"/>
    <property type="match status" value="1"/>
</dbReference>
<dbReference type="PANTHER" id="PTHR39321">
    <property type="entry name" value="NICOTINATE-NUCLEOTIDE ADENYLYLTRANSFERASE-RELATED"/>
    <property type="match status" value="1"/>
</dbReference>
<proteinExistence type="inferred from homology"/>
<dbReference type="InterPro" id="IPR014729">
    <property type="entry name" value="Rossmann-like_a/b/a_fold"/>
</dbReference>
<evidence type="ECO:0000256" key="4">
    <source>
        <dbReference type="ARBA" id="ARBA00022695"/>
    </source>
</evidence>
<dbReference type="Pfam" id="PF01467">
    <property type="entry name" value="CTP_transf_like"/>
    <property type="match status" value="1"/>
</dbReference>
<dbReference type="EMBL" id="CAEZSZ010000021">
    <property type="protein sequence ID" value="CAB4551622.1"/>
    <property type="molecule type" value="Genomic_DNA"/>
</dbReference>
<dbReference type="GO" id="GO:0005524">
    <property type="term" value="F:ATP binding"/>
    <property type="evidence" value="ECO:0007669"/>
    <property type="project" value="UniProtKB-KW"/>
</dbReference>
<dbReference type="AlphaFoldDB" id="A0A6J6KAD4"/>
<evidence type="ECO:0000313" key="10">
    <source>
        <dbReference type="EMBL" id="CAB4646690.1"/>
    </source>
</evidence>
<keyword evidence="3" id="KW-0808">Transferase</keyword>
<keyword evidence="2" id="KW-0662">Pyridine nucleotide biosynthesis</keyword>
<evidence type="ECO:0000313" key="9">
    <source>
        <dbReference type="EMBL" id="CAB4551622.1"/>
    </source>
</evidence>
<dbReference type="CDD" id="cd02165">
    <property type="entry name" value="NMNAT"/>
    <property type="match status" value="1"/>
</dbReference>
<organism evidence="10">
    <name type="scientific">freshwater metagenome</name>
    <dbReference type="NCBI Taxonomy" id="449393"/>
    <lineage>
        <taxon>unclassified sequences</taxon>
        <taxon>metagenomes</taxon>
        <taxon>ecological metagenomes</taxon>
    </lineage>
</organism>
<evidence type="ECO:0000256" key="1">
    <source>
        <dbReference type="ARBA" id="ARBA00004790"/>
    </source>
</evidence>
<dbReference type="HAMAP" id="MF_00244">
    <property type="entry name" value="NaMN_adenylyltr"/>
    <property type="match status" value="1"/>
</dbReference>
<evidence type="ECO:0000256" key="2">
    <source>
        <dbReference type="ARBA" id="ARBA00022642"/>
    </source>
</evidence>
<dbReference type="NCBIfam" id="TIGR00482">
    <property type="entry name" value="nicotinate (nicotinamide) nucleotide adenylyltransferase"/>
    <property type="match status" value="1"/>
</dbReference>
<sequence>MGMLRLGVMGGTFDPIHLGHLVAAEAAAEHFNLDSVIFIPAGDPWQKTTYASAQDRLAMTKLAVAGHSNFQISTIDIDRAGPTYTIDTLQELGNLEPGAELFFITGADSLSGIGSWKQVEKLWPLATFVGVSRPGHSLKAPAYAEARIELLEIPALSVSSTGIRAKVNSGESIDDLVPEAVSQYIKDQNLYQGA</sequence>
<protein>
    <submittedName>
        <fullName evidence="10">Unannotated protein</fullName>
    </submittedName>
</protein>
<evidence type="ECO:0000259" key="8">
    <source>
        <dbReference type="Pfam" id="PF01467"/>
    </source>
</evidence>
<keyword evidence="7" id="KW-0520">NAD</keyword>
<evidence type="ECO:0000256" key="7">
    <source>
        <dbReference type="ARBA" id="ARBA00023027"/>
    </source>
</evidence>
<evidence type="ECO:0000256" key="6">
    <source>
        <dbReference type="ARBA" id="ARBA00022840"/>
    </source>
</evidence>
<dbReference type="Gene3D" id="3.40.50.620">
    <property type="entry name" value="HUPs"/>
    <property type="match status" value="1"/>
</dbReference>
<feature type="domain" description="Cytidyltransferase-like" evidence="8">
    <location>
        <begin position="8"/>
        <end position="165"/>
    </location>
</feature>
<dbReference type="EMBL" id="CAEZWA010000111">
    <property type="protein sequence ID" value="CAB4646690.1"/>
    <property type="molecule type" value="Genomic_DNA"/>
</dbReference>
<keyword evidence="5" id="KW-0547">Nucleotide-binding</keyword>
<keyword evidence="4" id="KW-0548">Nucleotidyltransferase</keyword>
<comment type="pathway">
    <text evidence="1">Cofactor biosynthesis; NAD(+) biosynthesis.</text>
</comment>
<evidence type="ECO:0000256" key="5">
    <source>
        <dbReference type="ARBA" id="ARBA00022741"/>
    </source>
</evidence>